<comment type="subcellular location">
    <subcellularLocation>
        <location evidence="2">Membrane</location>
    </subcellularLocation>
</comment>
<dbReference type="GO" id="GO:0046872">
    <property type="term" value="F:metal ion binding"/>
    <property type="evidence" value="ECO:0007669"/>
    <property type="project" value="UniProtKB-KW"/>
</dbReference>
<evidence type="ECO:0000313" key="18">
    <source>
        <dbReference type="EMBL" id="NDV32483.1"/>
    </source>
</evidence>
<dbReference type="GO" id="GO:0008203">
    <property type="term" value="P:cholesterol metabolic process"/>
    <property type="evidence" value="ECO:0007669"/>
    <property type="project" value="InterPro"/>
</dbReference>
<evidence type="ECO:0000256" key="6">
    <source>
        <dbReference type="ARBA" id="ARBA00022723"/>
    </source>
</evidence>
<evidence type="ECO:0000256" key="11">
    <source>
        <dbReference type="ARBA" id="ARBA00023136"/>
    </source>
</evidence>
<evidence type="ECO:0000256" key="13">
    <source>
        <dbReference type="ARBA" id="ARBA00025729"/>
    </source>
</evidence>
<evidence type="ECO:0000256" key="9">
    <source>
        <dbReference type="ARBA" id="ARBA00023004"/>
    </source>
</evidence>
<comment type="cofactor">
    <cofactor evidence="1">
        <name>Fe cation</name>
        <dbReference type="ChEBI" id="CHEBI:24875"/>
    </cofactor>
</comment>
<dbReference type="GO" id="GO:0051537">
    <property type="term" value="F:2 iron, 2 sulfur cluster binding"/>
    <property type="evidence" value="ECO:0007669"/>
    <property type="project" value="UniProtKB-KW"/>
</dbReference>
<dbReference type="Gene3D" id="3.90.380.10">
    <property type="entry name" value="Naphthalene 1,2-dioxygenase Alpha Subunit, Chain A, domain 1"/>
    <property type="match status" value="1"/>
</dbReference>
<dbReference type="CDD" id="cd03469">
    <property type="entry name" value="Rieske_RO_Alpha_N"/>
    <property type="match status" value="1"/>
</dbReference>
<dbReference type="PANTHER" id="PTHR21266:SF32">
    <property type="entry name" value="CHOLESTEROL 7-DESATURASE NVD"/>
    <property type="match status" value="1"/>
</dbReference>
<accession>A0A6B2L605</accession>
<keyword evidence="8" id="KW-0560">Oxidoreductase</keyword>
<dbReference type="InterPro" id="IPR045605">
    <property type="entry name" value="KshA-like_C"/>
</dbReference>
<evidence type="ECO:0000256" key="7">
    <source>
        <dbReference type="ARBA" id="ARBA00022989"/>
    </source>
</evidence>
<dbReference type="Gene3D" id="2.102.10.10">
    <property type="entry name" value="Rieske [2Fe-2S] iron-sulphur domain"/>
    <property type="match status" value="1"/>
</dbReference>
<dbReference type="GO" id="GO:0016020">
    <property type="term" value="C:membrane"/>
    <property type="evidence" value="ECO:0007669"/>
    <property type="project" value="UniProtKB-SubCell"/>
</dbReference>
<dbReference type="GO" id="GO:0170056">
    <property type="term" value="F:cholesterol 7-desaturase [NAD(P)H] activity"/>
    <property type="evidence" value="ECO:0007669"/>
    <property type="project" value="UniProtKB-EC"/>
</dbReference>
<evidence type="ECO:0000256" key="15">
    <source>
        <dbReference type="ARBA" id="ARBA00047853"/>
    </source>
</evidence>
<keyword evidence="7" id="KW-1133">Transmembrane helix</keyword>
<feature type="domain" description="Rieske" evidence="17">
    <location>
        <begin position="28"/>
        <end position="124"/>
    </location>
</feature>
<comment type="catalytic activity">
    <reaction evidence="15">
        <text>cholesterol + NADH + O2 + H(+) = 7-dehydrocholesterol + NAD(+) + 2 H2O</text>
        <dbReference type="Rhea" id="RHEA:51644"/>
        <dbReference type="ChEBI" id="CHEBI:15377"/>
        <dbReference type="ChEBI" id="CHEBI:15378"/>
        <dbReference type="ChEBI" id="CHEBI:15379"/>
        <dbReference type="ChEBI" id="CHEBI:16113"/>
        <dbReference type="ChEBI" id="CHEBI:17759"/>
        <dbReference type="ChEBI" id="CHEBI:57540"/>
        <dbReference type="ChEBI" id="CHEBI:57945"/>
        <dbReference type="EC" id="1.14.19.21"/>
    </reaction>
    <physiologicalReaction direction="left-to-right" evidence="15">
        <dbReference type="Rhea" id="RHEA:51645"/>
    </physiologicalReaction>
</comment>
<dbReference type="SUPFAM" id="SSF55961">
    <property type="entry name" value="Bet v1-like"/>
    <property type="match status" value="1"/>
</dbReference>
<dbReference type="EMBL" id="GIBP01003514">
    <property type="protein sequence ID" value="NDV32483.1"/>
    <property type="molecule type" value="Transcribed_RNA"/>
</dbReference>
<dbReference type="PROSITE" id="PS51296">
    <property type="entry name" value="RIESKE"/>
    <property type="match status" value="1"/>
</dbReference>
<dbReference type="InterPro" id="IPR050584">
    <property type="entry name" value="Cholesterol_7-desaturase"/>
</dbReference>
<evidence type="ECO:0000256" key="3">
    <source>
        <dbReference type="ARBA" id="ARBA00004972"/>
    </source>
</evidence>
<dbReference type="EC" id="1.14.19.21" evidence="14"/>
<sequence>MNAFEGAQLLYRSRKLGNFPPPYPNGWWVLAHSGDVKKGEAKPINVLGGQYVLWRGQDGIAHFFDAYCPHLGANMAMGGEVHNNCLKCPFHGWEFDGSGACTSIPYCDTPNVHAKAEVYKIVEQNQIIYYWYDAEKREPWWEPPYFPEIDSSYTFHGRTEHHVLAHIQELPENGADVPHLNAVHSQVRMALTHSWEASWSALSEDHSKEKGKTIPKRAQIVKGKGTGINGSTTPLEGDLSHWTEIKLKESVAFLGMPLRFLDVHVYINQIGPGIVWLRFHTPIGQALVLGAATPFAPMVQRTYHMIFASGTIPRWIAKMMVTTLGKFYEQDVMIWQWKTFPSKPALVKEDAPIRRYRHWFSQFYSEHSTTFDEAVQTYSKGNAALPLDW</sequence>
<keyword evidence="4" id="KW-0812">Transmembrane</keyword>
<dbReference type="GO" id="GO:0005737">
    <property type="term" value="C:cytoplasm"/>
    <property type="evidence" value="ECO:0007669"/>
    <property type="project" value="TreeGrafter"/>
</dbReference>
<comment type="pathway">
    <text evidence="3">Hormone biosynthesis.</text>
</comment>
<dbReference type="PANTHER" id="PTHR21266">
    <property type="entry name" value="IRON-SULFUR DOMAIN CONTAINING PROTEIN"/>
    <property type="match status" value="1"/>
</dbReference>
<evidence type="ECO:0000256" key="12">
    <source>
        <dbReference type="ARBA" id="ARBA00025712"/>
    </source>
</evidence>
<comment type="catalytic activity">
    <reaction evidence="16">
        <text>cholesterol + NADPH + O2 + H(+) = 7-dehydrocholesterol + NADP(+) + 2 H2O</text>
        <dbReference type="Rhea" id="RHEA:45024"/>
        <dbReference type="ChEBI" id="CHEBI:15377"/>
        <dbReference type="ChEBI" id="CHEBI:15378"/>
        <dbReference type="ChEBI" id="CHEBI:15379"/>
        <dbReference type="ChEBI" id="CHEBI:16113"/>
        <dbReference type="ChEBI" id="CHEBI:17759"/>
        <dbReference type="ChEBI" id="CHEBI:57783"/>
        <dbReference type="ChEBI" id="CHEBI:58349"/>
        <dbReference type="EC" id="1.14.19.21"/>
    </reaction>
    <physiologicalReaction direction="left-to-right" evidence="16">
        <dbReference type="Rhea" id="RHEA:45025"/>
    </physiologicalReaction>
</comment>
<keyword evidence="10" id="KW-0411">Iron-sulfur</keyword>
<reference evidence="18" key="1">
    <citation type="journal article" date="2020" name="J. Eukaryot. Microbiol.">
        <title>De novo Sequencing, Assembly and Annotation of the Transcriptome for the Free-Living Testate Amoeba Arcella intermedia.</title>
        <authorList>
            <person name="Ribeiro G.M."/>
            <person name="Porfirio-Sousa A.L."/>
            <person name="Maurer-Alcala X.X."/>
            <person name="Katz L.A."/>
            <person name="Lahr D.J.G."/>
        </authorList>
    </citation>
    <scope>NUCLEOTIDE SEQUENCE</scope>
</reference>
<evidence type="ECO:0000256" key="1">
    <source>
        <dbReference type="ARBA" id="ARBA00001962"/>
    </source>
</evidence>
<evidence type="ECO:0000259" key="17">
    <source>
        <dbReference type="PROSITE" id="PS51296"/>
    </source>
</evidence>
<evidence type="ECO:0000256" key="5">
    <source>
        <dbReference type="ARBA" id="ARBA00022714"/>
    </source>
</evidence>
<evidence type="ECO:0000256" key="14">
    <source>
        <dbReference type="ARBA" id="ARBA00026095"/>
    </source>
</evidence>
<evidence type="ECO:0000256" key="2">
    <source>
        <dbReference type="ARBA" id="ARBA00004370"/>
    </source>
</evidence>
<dbReference type="Pfam" id="PF19298">
    <property type="entry name" value="KshA_C"/>
    <property type="match status" value="1"/>
</dbReference>
<evidence type="ECO:0000256" key="16">
    <source>
        <dbReference type="ARBA" id="ARBA00049548"/>
    </source>
</evidence>
<keyword evidence="9" id="KW-0408">Iron</keyword>
<dbReference type="UniPathway" id="UPA01020"/>
<organism evidence="18">
    <name type="scientific">Arcella intermedia</name>
    <dbReference type="NCBI Taxonomy" id="1963864"/>
    <lineage>
        <taxon>Eukaryota</taxon>
        <taxon>Amoebozoa</taxon>
        <taxon>Tubulinea</taxon>
        <taxon>Elardia</taxon>
        <taxon>Arcellinida</taxon>
        <taxon>Sphaerothecina</taxon>
        <taxon>Arcellidae</taxon>
        <taxon>Arcella</taxon>
    </lineage>
</organism>
<dbReference type="AlphaFoldDB" id="A0A6B2L605"/>
<dbReference type="InterPro" id="IPR036922">
    <property type="entry name" value="Rieske_2Fe-2S_sf"/>
</dbReference>
<dbReference type="Pfam" id="PF00355">
    <property type="entry name" value="Rieske"/>
    <property type="match status" value="1"/>
</dbReference>
<proteinExistence type="inferred from homology"/>
<comment type="similarity">
    <text evidence="13">Belongs to the cholesterol 7-desaturase family.</text>
</comment>
<dbReference type="InterPro" id="IPR017941">
    <property type="entry name" value="Rieske_2Fe-2S"/>
</dbReference>
<keyword evidence="5" id="KW-0001">2Fe-2S</keyword>
<name>A0A6B2L605_9EUKA</name>
<comment type="pathway">
    <text evidence="12">Steroid hormone biosynthesis; dafachronic acid biosynthesis.</text>
</comment>
<evidence type="ECO:0000256" key="10">
    <source>
        <dbReference type="ARBA" id="ARBA00023014"/>
    </source>
</evidence>
<evidence type="ECO:0000256" key="4">
    <source>
        <dbReference type="ARBA" id="ARBA00022692"/>
    </source>
</evidence>
<keyword evidence="11" id="KW-0472">Membrane</keyword>
<evidence type="ECO:0000256" key="8">
    <source>
        <dbReference type="ARBA" id="ARBA00023002"/>
    </source>
</evidence>
<protein>
    <recommendedName>
        <fullName evidence="14">cholesterol 7-desaturase</fullName>
        <ecNumber evidence="14">1.14.19.21</ecNumber>
    </recommendedName>
</protein>
<dbReference type="SUPFAM" id="SSF50022">
    <property type="entry name" value="ISP domain"/>
    <property type="match status" value="1"/>
</dbReference>
<keyword evidence="6" id="KW-0479">Metal-binding</keyword>